<dbReference type="SUPFAM" id="SSF53067">
    <property type="entry name" value="Actin-like ATPase domain"/>
    <property type="match status" value="1"/>
</dbReference>
<dbReference type="InterPro" id="IPR043129">
    <property type="entry name" value="ATPase_NBD"/>
</dbReference>
<dbReference type="InterPro" id="IPR056546">
    <property type="entry name" value="MreB_MamK-like"/>
</dbReference>
<dbReference type="Gene3D" id="3.30.420.40">
    <property type="match status" value="1"/>
</dbReference>
<organism evidence="1">
    <name type="scientific">uncultured Sphingomonadaceae bacterium</name>
    <dbReference type="NCBI Taxonomy" id="169976"/>
    <lineage>
        <taxon>Bacteria</taxon>
        <taxon>Pseudomonadati</taxon>
        <taxon>Pseudomonadota</taxon>
        <taxon>Alphaproteobacteria</taxon>
        <taxon>Sphingomonadales</taxon>
        <taxon>Sphingomonadaceae</taxon>
        <taxon>environmental samples</taxon>
    </lineage>
</organism>
<dbReference type="AlphaFoldDB" id="A0A6J4SWT9"/>
<dbReference type="Pfam" id="PF06723">
    <property type="entry name" value="MreB_Mbl"/>
    <property type="match status" value="1"/>
</dbReference>
<sequence>MAFYTSWFKSMSHDMAIDLGTANTVVYVRGKGIVLNEPSVVAIETINGVKRVKAVGNDAKLMI</sequence>
<protein>
    <submittedName>
        <fullName evidence="1">Rod shape-determining protein MreB</fullName>
    </submittedName>
</protein>
<reference evidence="1" key="1">
    <citation type="submission" date="2020-02" db="EMBL/GenBank/DDBJ databases">
        <authorList>
            <person name="Meier V. D."/>
        </authorList>
    </citation>
    <scope>NUCLEOTIDE SEQUENCE</scope>
    <source>
        <strain evidence="1">AVDCRST_MAG91</strain>
    </source>
</reference>
<name>A0A6J4SWT9_9SPHN</name>
<gene>
    <name evidence="1" type="ORF">AVDCRST_MAG91-1414</name>
</gene>
<proteinExistence type="predicted"/>
<dbReference type="EMBL" id="CADCVX010000279">
    <property type="protein sequence ID" value="CAA9507267.1"/>
    <property type="molecule type" value="Genomic_DNA"/>
</dbReference>
<evidence type="ECO:0000313" key="1">
    <source>
        <dbReference type="EMBL" id="CAA9507267.1"/>
    </source>
</evidence>
<accession>A0A6J4SWT9</accession>
<feature type="non-terminal residue" evidence="1">
    <location>
        <position position="63"/>
    </location>
</feature>